<dbReference type="GO" id="GO:0016747">
    <property type="term" value="F:acyltransferase activity, transferring groups other than amino-acyl groups"/>
    <property type="evidence" value="ECO:0007669"/>
    <property type="project" value="InterPro"/>
</dbReference>
<reference evidence="3" key="1">
    <citation type="journal article" date="2014" name="Stand. Genomic Sci.">
        <title>Genome sequence of the exopolysaccharide-producing Salipiger mucosus type strain (DSM 16094(T)), a moderately halophilic member of the Roseobacter clade.</title>
        <authorList>
            <person name="Riedel T."/>
            <person name="Spring S."/>
            <person name="Fiebig A."/>
            <person name="Petersen J."/>
            <person name="Kyrpides N.C."/>
            <person name="Goker M."/>
            <person name="Klenk H.P."/>
        </authorList>
    </citation>
    <scope>NUCLEOTIDE SEQUENCE [LARGE SCALE GENOMIC DNA]</scope>
    <source>
        <strain evidence="3">DSM 16094</strain>
    </source>
</reference>
<name>S9QEU3_9RHOB</name>
<dbReference type="InterPro" id="IPR000182">
    <property type="entry name" value="GNAT_dom"/>
</dbReference>
<dbReference type="SUPFAM" id="SSF55729">
    <property type="entry name" value="Acyl-CoA N-acyltransferases (Nat)"/>
    <property type="match status" value="1"/>
</dbReference>
<accession>S9QEU3</accession>
<gene>
    <name evidence="2" type="ORF">Salmuc_03395</name>
</gene>
<dbReference type="CDD" id="cd04301">
    <property type="entry name" value="NAT_SF"/>
    <property type="match status" value="1"/>
</dbReference>
<organism evidence="2 3">
    <name type="scientific">Salipiger mucosus DSM 16094</name>
    <dbReference type="NCBI Taxonomy" id="1123237"/>
    <lineage>
        <taxon>Bacteria</taxon>
        <taxon>Pseudomonadati</taxon>
        <taxon>Pseudomonadota</taxon>
        <taxon>Alphaproteobacteria</taxon>
        <taxon>Rhodobacterales</taxon>
        <taxon>Roseobacteraceae</taxon>
        <taxon>Salipiger</taxon>
    </lineage>
</organism>
<dbReference type="STRING" id="1123237.Salmuc_03395"/>
<dbReference type="Gene3D" id="3.40.630.30">
    <property type="match status" value="1"/>
</dbReference>
<protein>
    <recommendedName>
        <fullName evidence="1">N-acetyltransferase domain-containing protein</fullName>
    </recommendedName>
</protein>
<dbReference type="Proteomes" id="UP000015347">
    <property type="component" value="Unassembled WGS sequence"/>
</dbReference>
<dbReference type="Pfam" id="PF00583">
    <property type="entry name" value="Acetyltransf_1"/>
    <property type="match status" value="1"/>
</dbReference>
<sequence length="162" mass="18205">MDDLETSYRFERWDGVAFGDRYAFQQTNADIQDRLKYFVSNYIDDHLHFIAVAPDDLVVGIAALQQSPYDEGLYWLPYVTVDADHRGQGLGRKLFMQAVEQAHDAGKTLELSTLEEDGRLYLANAIRDAQRRFPGGLKRIPEDLVVVDDSADPDESVAPGGP</sequence>
<evidence type="ECO:0000313" key="3">
    <source>
        <dbReference type="Proteomes" id="UP000015347"/>
    </source>
</evidence>
<dbReference type="HOGENOM" id="CLU_1634201_0_0_5"/>
<dbReference type="PROSITE" id="PS51186">
    <property type="entry name" value="GNAT"/>
    <property type="match status" value="1"/>
</dbReference>
<keyword evidence="3" id="KW-1185">Reference proteome</keyword>
<dbReference type="OrthoDB" id="9797178at2"/>
<comment type="caution">
    <text evidence="2">The sequence shown here is derived from an EMBL/GenBank/DDBJ whole genome shotgun (WGS) entry which is preliminary data.</text>
</comment>
<evidence type="ECO:0000313" key="2">
    <source>
        <dbReference type="EMBL" id="EPX78073.1"/>
    </source>
</evidence>
<dbReference type="InterPro" id="IPR016181">
    <property type="entry name" value="Acyl_CoA_acyltransferase"/>
</dbReference>
<dbReference type="AlphaFoldDB" id="S9QEU3"/>
<dbReference type="RefSeq" id="WP_020041721.1">
    <property type="nucleotide sequence ID" value="NZ_KE557281.1"/>
</dbReference>
<feature type="domain" description="N-acetyltransferase" evidence="1">
    <location>
        <begin position="1"/>
        <end position="159"/>
    </location>
</feature>
<proteinExistence type="predicted"/>
<dbReference type="EMBL" id="APVH01000042">
    <property type="protein sequence ID" value="EPX78073.1"/>
    <property type="molecule type" value="Genomic_DNA"/>
</dbReference>
<evidence type="ECO:0000259" key="1">
    <source>
        <dbReference type="PROSITE" id="PS51186"/>
    </source>
</evidence>